<feature type="binding site" evidence="4">
    <location>
        <position position="220"/>
    </location>
    <ligand>
        <name>NAD(+)</name>
        <dbReference type="ChEBI" id="CHEBI:57540"/>
    </ligand>
</feature>
<feature type="binding site" evidence="4 5">
    <location>
        <position position="182"/>
    </location>
    <ligand>
        <name>Zn(2+)</name>
        <dbReference type="ChEBI" id="CHEBI:29105"/>
    </ligand>
</feature>
<sequence>MASIHLIFKEDSELSSFLFGFRGIIKSGSDFMSLKEWIQESNNIVFFGGAGVSTESNIPDFRSDNGLYKKKYPYPAEIMLSHSFYLSHPKEFFDFYFNQMIYSDAKPNKAHLALSKLEQMGKLKAIVTQNIDGLHQMAGSKNVYELHGSVLRNTCTHCQAKYSLEDMMKYRDRDGIPRCPKCGAIIKPDVVLYEEGLDEYTLYSAVHAIEQADLLIVGGTSLVVYPAAGLINYFHGKHLVLINRDSTNMDSKADLVIHDSIGKVLDDSLCEVYVK</sequence>
<feature type="binding site" evidence="4">
    <location>
        <position position="147"/>
    </location>
    <ligand>
        <name>NAD(+)</name>
        <dbReference type="ChEBI" id="CHEBI:57540"/>
    </ligand>
</feature>
<comment type="similarity">
    <text evidence="4">Belongs to the sirtuin family. Class U subfamily.</text>
</comment>
<evidence type="ECO:0000259" key="6">
    <source>
        <dbReference type="PROSITE" id="PS50305"/>
    </source>
</evidence>
<accession>A0A413CY62</accession>
<dbReference type="GO" id="GO:0070403">
    <property type="term" value="F:NAD+ binding"/>
    <property type="evidence" value="ECO:0007669"/>
    <property type="project" value="UniProtKB-UniRule"/>
</dbReference>
<comment type="cofactor">
    <cofactor evidence="4">
        <name>Zn(2+)</name>
        <dbReference type="ChEBI" id="CHEBI:29105"/>
    </cofactor>
    <text evidence="4">Binds 1 zinc ion per subunit.</text>
</comment>
<evidence type="ECO:0000256" key="4">
    <source>
        <dbReference type="HAMAP-Rule" id="MF_01968"/>
    </source>
</evidence>
<keyword evidence="3 4" id="KW-0520">NAD</keyword>
<dbReference type="Pfam" id="PF02146">
    <property type="entry name" value="SIR2"/>
    <property type="match status" value="1"/>
</dbReference>
<comment type="subcellular location">
    <subcellularLocation>
        <location evidence="4">Cytoplasm</location>
    </subcellularLocation>
</comment>
<comment type="caution">
    <text evidence="4">Lacks conserved residue(s) required for the propagation of feature annotation.</text>
</comment>
<dbReference type="Gene3D" id="3.30.1600.10">
    <property type="entry name" value="SIR2/SIRT2 'Small Domain"/>
    <property type="match status" value="1"/>
</dbReference>
<feature type="binding site" evidence="4">
    <location>
        <position position="132"/>
    </location>
    <ligand>
        <name>NAD(+)</name>
        <dbReference type="ChEBI" id="CHEBI:57540"/>
    </ligand>
</feature>
<feature type="binding site" evidence="4">
    <location>
        <position position="50"/>
    </location>
    <ligand>
        <name>NAD(+)</name>
        <dbReference type="ChEBI" id="CHEBI:57540"/>
    </ligand>
</feature>
<feature type="binding site" evidence="4">
    <location>
        <position position="131"/>
    </location>
    <ligand>
        <name>NAD(+)</name>
        <dbReference type="ChEBI" id="CHEBI:57540"/>
    </ligand>
</feature>
<name>A0A413CY62_9FIRM</name>
<evidence type="ECO:0000313" key="8">
    <source>
        <dbReference type="Proteomes" id="UP000284651"/>
    </source>
</evidence>
<feature type="active site" description="Proton acceptor" evidence="4 5">
    <location>
        <position position="147"/>
    </location>
</feature>
<dbReference type="NCBIfam" id="NF001752">
    <property type="entry name" value="PRK00481.1-1"/>
    <property type="match status" value="1"/>
</dbReference>
<comment type="caution">
    <text evidence="7">The sequence shown here is derived from an EMBL/GenBank/DDBJ whole genome shotgun (WGS) entry which is preliminary data.</text>
</comment>
<proteinExistence type="inferred from homology"/>
<evidence type="ECO:0000256" key="5">
    <source>
        <dbReference type="PROSITE-ProRule" id="PRU00236"/>
    </source>
</evidence>
<evidence type="ECO:0000313" key="7">
    <source>
        <dbReference type="EMBL" id="RGW76346.1"/>
    </source>
</evidence>
<feature type="binding site" evidence="4">
    <location>
        <position position="61"/>
    </location>
    <ligand>
        <name>NAD(+)</name>
        <dbReference type="ChEBI" id="CHEBI:57540"/>
    </ligand>
</feature>
<keyword evidence="4 5" id="KW-0862">Zinc</keyword>
<dbReference type="NCBIfam" id="NF001753">
    <property type="entry name" value="PRK00481.1-3"/>
    <property type="match status" value="1"/>
</dbReference>
<keyword evidence="1 4" id="KW-0963">Cytoplasm</keyword>
<organism evidence="7 8">
    <name type="scientific">Holdemanella biformis</name>
    <dbReference type="NCBI Taxonomy" id="1735"/>
    <lineage>
        <taxon>Bacteria</taxon>
        <taxon>Bacillati</taxon>
        <taxon>Bacillota</taxon>
        <taxon>Erysipelotrichia</taxon>
        <taxon>Erysipelotrichales</taxon>
        <taxon>Erysipelotrichaceae</taxon>
        <taxon>Holdemanella</taxon>
    </lineage>
</organism>
<keyword evidence="4 5" id="KW-0479">Metal-binding</keyword>
<feature type="binding site" evidence="4">
    <location>
        <position position="132"/>
    </location>
    <ligand>
        <name>nicotinamide</name>
        <dbReference type="ChEBI" id="CHEBI:17154"/>
    </ligand>
</feature>
<comment type="catalytic activity">
    <reaction evidence="4">
        <text>N(6)-acetyl-L-lysyl-[protein] + NAD(+) + H2O = 2''-O-acetyl-ADP-D-ribose + nicotinamide + L-lysyl-[protein]</text>
        <dbReference type="Rhea" id="RHEA:43636"/>
        <dbReference type="Rhea" id="RHEA-COMP:9752"/>
        <dbReference type="Rhea" id="RHEA-COMP:10731"/>
        <dbReference type="ChEBI" id="CHEBI:15377"/>
        <dbReference type="ChEBI" id="CHEBI:17154"/>
        <dbReference type="ChEBI" id="CHEBI:29969"/>
        <dbReference type="ChEBI" id="CHEBI:57540"/>
        <dbReference type="ChEBI" id="CHEBI:61930"/>
        <dbReference type="ChEBI" id="CHEBI:83767"/>
        <dbReference type="EC" id="2.3.1.286"/>
    </reaction>
</comment>
<dbReference type="EMBL" id="QSAT01000004">
    <property type="protein sequence ID" value="RGW76346.1"/>
    <property type="molecule type" value="Genomic_DNA"/>
</dbReference>
<feature type="binding site" evidence="4">
    <location>
        <position position="61"/>
    </location>
    <ligand>
        <name>nicotinamide</name>
        <dbReference type="ChEBI" id="CHEBI:17154"/>
    </ligand>
</feature>
<dbReference type="InterPro" id="IPR026590">
    <property type="entry name" value="Ssirtuin_cat_dom"/>
</dbReference>
<feature type="binding site" evidence="4">
    <location>
        <position position="243"/>
    </location>
    <ligand>
        <name>NAD(+)</name>
        <dbReference type="ChEBI" id="CHEBI:57540"/>
    </ligand>
</feature>
<keyword evidence="2 4" id="KW-0808">Transferase</keyword>
<comment type="function">
    <text evidence="4">NAD-dependent protein deacetylase which modulates the activities of several enzymes which are inactive in their acetylated form.</text>
</comment>
<dbReference type="GO" id="GO:0005737">
    <property type="term" value="C:cytoplasm"/>
    <property type="evidence" value="ECO:0007669"/>
    <property type="project" value="UniProtKB-SubCell"/>
</dbReference>
<feature type="binding site" evidence="4 5">
    <location>
        <position position="158"/>
    </location>
    <ligand>
        <name>Zn(2+)</name>
        <dbReference type="ChEBI" id="CHEBI:29105"/>
    </ligand>
</feature>
<dbReference type="GO" id="GO:0017136">
    <property type="term" value="F:histone deacetylase activity, NAD-dependent"/>
    <property type="evidence" value="ECO:0007669"/>
    <property type="project" value="TreeGrafter"/>
</dbReference>
<dbReference type="GO" id="GO:0008270">
    <property type="term" value="F:zinc ion binding"/>
    <property type="evidence" value="ECO:0007669"/>
    <property type="project" value="UniProtKB-UniRule"/>
</dbReference>
<evidence type="ECO:0000256" key="3">
    <source>
        <dbReference type="ARBA" id="ARBA00023027"/>
    </source>
</evidence>
<feature type="binding site" evidence="4">
    <location>
        <position position="62"/>
    </location>
    <ligand>
        <name>NAD(+)</name>
        <dbReference type="ChEBI" id="CHEBI:57540"/>
    </ligand>
</feature>
<dbReference type="HAMAP" id="MF_01968">
    <property type="entry name" value="Sirtuin_ClassU"/>
    <property type="match status" value="1"/>
</dbReference>
<evidence type="ECO:0000256" key="1">
    <source>
        <dbReference type="ARBA" id="ARBA00022490"/>
    </source>
</evidence>
<feature type="binding site" evidence="4">
    <location>
        <position position="131"/>
    </location>
    <ligand>
        <name>nicotinamide</name>
        <dbReference type="ChEBI" id="CHEBI:17154"/>
    </ligand>
</feature>
<feature type="binding site" evidence="4 5">
    <location>
        <position position="155"/>
    </location>
    <ligand>
        <name>Zn(2+)</name>
        <dbReference type="ChEBI" id="CHEBI:29105"/>
    </ligand>
</feature>
<dbReference type="InterPro" id="IPR026591">
    <property type="entry name" value="Sirtuin_cat_small_dom_sf"/>
</dbReference>
<feature type="binding site" evidence="4">
    <location>
        <position position="129"/>
    </location>
    <ligand>
        <name>NAD(+)</name>
        <dbReference type="ChEBI" id="CHEBI:57540"/>
    </ligand>
</feature>
<evidence type="ECO:0000256" key="2">
    <source>
        <dbReference type="ARBA" id="ARBA00022679"/>
    </source>
</evidence>
<dbReference type="EC" id="2.3.1.286" evidence="4"/>
<dbReference type="PANTHER" id="PTHR11085">
    <property type="entry name" value="NAD-DEPENDENT PROTEIN DEACYLASE SIRTUIN-5, MITOCHONDRIAL-RELATED"/>
    <property type="match status" value="1"/>
</dbReference>
<dbReference type="SUPFAM" id="SSF52467">
    <property type="entry name" value="DHS-like NAD/FAD-binding domain"/>
    <property type="match status" value="1"/>
</dbReference>
<reference evidence="7 8" key="1">
    <citation type="submission" date="2018-08" db="EMBL/GenBank/DDBJ databases">
        <title>A genome reference for cultivated species of the human gut microbiota.</title>
        <authorList>
            <person name="Zou Y."/>
            <person name="Xue W."/>
            <person name="Luo G."/>
        </authorList>
    </citation>
    <scope>NUCLEOTIDE SEQUENCE [LARGE SCALE GENOMIC DNA]</scope>
    <source>
        <strain evidence="7 8">AF10-31</strain>
    </source>
</reference>
<gene>
    <name evidence="4" type="primary">cobB</name>
    <name evidence="7" type="ORF">DWV56_01995</name>
</gene>
<dbReference type="Proteomes" id="UP000284651">
    <property type="component" value="Unassembled WGS sequence"/>
</dbReference>
<feature type="domain" description="Deacetylase sirtuin-type" evidence="6">
    <location>
        <begin position="27"/>
        <end position="275"/>
    </location>
</feature>
<dbReference type="InterPro" id="IPR003000">
    <property type="entry name" value="Sirtuin"/>
</dbReference>
<feature type="binding site" evidence="4">
    <location>
        <position position="221"/>
    </location>
    <ligand>
        <name>NAD(+)</name>
        <dbReference type="ChEBI" id="CHEBI:57540"/>
    </ligand>
</feature>
<protein>
    <recommendedName>
        <fullName evidence="4">NAD-dependent protein deacetylase</fullName>
        <ecNumber evidence="4">2.3.1.286</ecNumber>
    </recommendedName>
    <alternativeName>
        <fullName evidence="4">Regulatory protein SIR2 homolog</fullName>
    </alternativeName>
</protein>
<feature type="binding site" evidence="4">
    <location>
        <position position="54"/>
    </location>
    <ligand>
        <name>NAD(+)</name>
        <dbReference type="ChEBI" id="CHEBI:57540"/>
    </ligand>
</feature>
<dbReference type="Gene3D" id="3.40.50.1220">
    <property type="entry name" value="TPP-binding domain"/>
    <property type="match status" value="1"/>
</dbReference>
<dbReference type="InterPro" id="IPR029035">
    <property type="entry name" value="DHS-like_NAD/FAD-binding_dom"/>
</dbReference>
<dbReference type="InterPro" id="IPR050134">
    <property type="entry name" value="NAD-dep_sirtuin_deacylases"/>
</dbReference>
<dbReference type="InterPro" id="IPR028628">
    <property type="entry name" value="Sirtuin_class_U"/>
</dbReference>
<dbReference type="PROSITE" id="PS50305">
    <property type="entry name" value="SIRTUIN"/>
    <property type="match status" value="1"/>
</dbReference>
<feature type="binding site" evidence="4 5">
    <location>
        <position position="179"/>
    </location>
    <ligand>
        <name>Zn(2+)</name>
        <dbReference type="ChEBI" id="CHEBI:29105"/>
    </ligand>
</feature>
<dbReference type="AlphaFoldDB" id="A0A413CY62"/>
<feature type="binding site" evidence="4">
    <location>
        <position position="261"/>
    </location>
    <ligand>
        <name>NAD(+)</name>
        <dbReference type="ChEBI" id="CHEBI:57540"/>
    </ligand>
</feature>
<dbReference type="PANTHER" id="PTHR11085:SF4">
    <property type="entry name" value="NAD-DEPENDENT PROTEIN DEACYLASE"/>
    <property type="match status" value="1"/>
</dbReference>